<sequence length="223" mass="25149">METIHVKFDEIKAMAFEHNCLEPETNHFQDNDSSVEDTSIPNKEDLDNLFGLMFEECFEKRPSEVPINFAAQTTIHNQDAPSSSSIIVEYNEAPPLVSSSEEQISPIINNEGDELIQIEDFEELDGNTLLSPYHTPMFEEAESSSTAENPSNMQNISDAKNIVTLNKSRLVAKGYKQEEGIDFEESFAPVARLEVVRMFVAYAAHKNFTIFQMDVKTTFLNGP</sequence>
<proteinExistence type="predicted"/>
<reference evidence="2" key="1">
    <citation type="journal article" date="2022" name="Int. J. Mol. Sci.">
        <title>Draft Genome of Tanacetum Coccineum: Genomic Comparison of Closely Related Tanacetum-Family Plants.</title>
        <authorList>
            <person name="Yamashiro T."/>
            <person name="Shiraishi A."/>
            <person name="Nakayama K."/>
            <person name="Satake H."/>
        </authorList>
    </citation>
    <scope>NUCLEOTIDE SEQUENCE</scope>
</reference>
<protein>
    <submittedName>
        <fullName evidence="2">Retrovirus-related pol polyprotein from transposon TNT 1-94</fullName>
    </submittedName>
</protein>
<feature type="domain" description="Reverse transcriptase Ty1/copia-type" evidence="1">
    <location>
        <begin position="162"/>
        <end position="222"/>
    </location>
</feature>
<dbReference type="Pfam" id="PF07727">
    <property type="entry name" value="RVT_2"/>
    <property type="match status" value="1"/>
</dbReference>
<dbReference type="InterPro" id="IPR013103">
    <property type="entry name" value="RVT_2"/>
</dbReference>
<keyword evidence="3" id="KW-1185">Reference proteome</keyword>
<gene>
    <name evidence="2" type="ORF">Tco_0922304</name>
</gene>
<name>A0ABQ5CYZ8_9ASTR</name>
<accession>A0ABQ5CYZ8</accession>
<evidence type="ECO:0000313" key="3">
    <source>
        <dbReference type="Proteomes" id="UP001151760"/>
    </source>
</evidence>
<dbReference type="EMBL" id="BQNB010014744">
    <property type="protein sequence ID" value="GJT31885.1"/>
    <property type="molecule type" value="Genomic_DNA"/>
</dbReference>
<organism evidence="2 3">
    <name type="scientific">Tanacetum coccineum</name>
    <dbReference type="NCBI Taxonomy" id="301880"/>
    <lineage>
        <taxon>Eukaryota</taxon>
        <taxon>Viridiplantae</taxon>
        <taxon>Streptophyta</taxon>
        <taxon>Embryophyta</taxon>
        <taxon>Tracheophyta</taxon>
        <taxon>Spermatophyta</taxon>
        <taxon>Magnoliopsida</taxon>
        <taxon>eudicotyledons</taxon>
        <taxon>Gunneridae</taxon>
        <taxon>Pentapetalae</taxon>
        <taxon>asterids</taxon>
        <taxon>campanulids</taxon>
        <taxon>Asterales</taxon>
        <taxon>Asteraceae</taxon>
        <taxon>Asteroideae</taxon>
        <taxon>Anthemideae</taxon>
        <taxon>Anthemidinae</taxon>
        <taxon>Tanacetum</taxon>
    </lineage>
</organism>
<evidence type="ECO:0000259" key="1">
    <source>
        <dbReference type="Pfam" id="PF07727"/>
    </source>
</evidence>
<evidence type="ECO:0000313" key="2">
    <source>
        <dbReference type="EMBL" id="GJT31885.1"/>
    </source>
</evidence>
<reference evidence="2" key="2">
    <citation type="submission" date="2022-01" db="EMBL/GenBank/DDBJ databases">
        <authorList>
            <person name="Yamashiro T."/>
            <person name="Shiraishi A."/>
            <person name="Satake H."/>
            <person name="Nakayama K."/>
        </authorList>
    </citation>
    <scope>NUCLEOTIDE SEQUENCE</scope>
</reference>
<dbReference type="Proteomes" id="UP001151760">
    <property type="component" value="Unassembled WGS sequence"/>
</dbReference>
<comment type="caution">
    <text evidence="2">The sequence shown here is derived from an EMBL/GenBank/DDBJ whole genome shotgun (WGS) entry which is preliminary data.</text>
</comment>